<evidence type="ECO:0000256" key="1">
    <source>
        <dbReference type="ARBA" id="ARBA00022737"/>
    </source>
</evidence>
<dbReference type="InterPro" id="IPR036036">
    <property type="entry name" value="SOCS_box-like_dom_sf"/>
</dbReference>
<dbReference type="GO" id="GO:0005634">
    <property type="term" value="C:nucleus"/>
    <property type="evidence" value="ECO:0007669"/>
    <property type="project" value="TreeGrafter"/>
</dbReference>
<dbReference type="Pfam" id="PF12796">
    <property type="entry name" value="Ank_2"/>
    <property type="match status" value="1"/>
</dbReference>
<dbReference type="PANTHER" id="PTHR24193">
    <property type="entry name" value="ANKYRIN REPEAT PROTEIN"/>
    <property type="match status" value="1"/>
</dbReference>
<dbReference type="InterPro" id="IPR036770">
    <property type="entry name" value="Ankyrin_rpt-contain_sf"/>
</dbReference>
<evidence type="ECO:0000313" key="4">
    <source>
        <dbReference type="EMBL" id="KAK3596941.1"/>
    </source>
</evidence>
<keyword evidence="5" id="KW-1185">Reference proteome</keyword>
<dbReference type="SMART" id="SM00248">
    <property type="entry name" value="ANK"/>
    <property type="match status" value="6"/>
</dbReference>
<dbReference type="SUPFAM" id="SSF158235">
    <property type="entry name" value="SOCS box-like"/>
    <property type="match status" value="1"/>
</dbReference>
<keyword evidence="2" id="KW-0040">ANK repeat</keyword>
<evidence type="ECO:0000313" key="5">
    <source>
        <dbReference type="Proteomes" id="UP001195483"/>
    </source>
</evidence>
<dbReference type="InterPro" id="IPR050663">
    <property type="entry name" value="Ankyrin-SOCS_Box"/>
</dbReference>
<reference evidence="4" key="1">
    <citation type="journal article" date="2021" name="Genome Biol. Evol.">
        <title>A High-Quality Reference Genome for a Parasitic Bivalve with Doubly Uniparental Inheritance (Bivalvia: Unionida).</title>
        <authorList>
            <person name="Smith C.H."/>
        </authorList>
    </citation>
    <scope>NUCLEOTIDE SEQUENCE</scope>
    <source>
        <strain evidence="4">CHS0354</strain>
    </source>
</reference>
<feature type="domain" description="SOCS box" evidence="3">
    <location>
        <begin position="610"/>
        <end position="651"/>
    </location>
</feature>
<evidence type="ECO:0000256" key="2">
    <source>
        <dbReference type="ARBA" id="ARBA00023043"/>
    </source>
</evidence>
<proteinExistence type="predicted"/>
<dbReference type="GO" id="GO:0035556">
    <property type="term" value="P:intracellular signal transduction"/>
    <property type="evidence" value="ECO:0007669"/>
    <property type="project" value="InterPro"/>
</dbReference>
<dbReference type="InterPro" id="IPR002110">
    <property type="entry name" value="Ankyrin_rpt"/>
</dbReference>
<dbReference type="SUPFAM" id="SSF48403">
    <property type="entry name" value="Ankyrin repeat"/>
    <property type="match status" value="2"/>
</dbReference>
<dbReference type="Proteomes" id="UP001195483">
    <property type="component" value="Unassembled WGS sequence"/>
</dbReference>
<dbReference type="SMART" id="SM00969">
    <property type="entry name" value="SOCS_box"/>
    <property type="match status" value="1"/>
</dbReference>
<dbReference type="GO" id="GO:0000976">
    <property type="term" value="F:transcription cis-regulatory region binding"/>
    <property type="evidence" value="ECO:0007669"/>
    <property type="project" value="TreeGrafter"/>
</dbReference>
<gene>
    <name evidence="4" type="ORF">CHS0354_002508</name>
</gene>
<keyword evidence="1" id="KW-0677">Repeat</keyword>
<reference evidence="4" key="2">
    <citation type="journal article" date="2021" name="Genome Biol. Evol.">
        <title>Developing a high-quality reference genome for a parasitic bivalve with doubly uniparental inheritance (Bivalvia: Unionida).</title>
        <authorList>
            <person name="Smith C.H."/>
        </authorList>
    </citation>
    <scope>NUCLEOTIDE SEQUENCE</scope>
    <source>
        <strain evidence="4">CHS0354</strain>
        <tissue evidence="4">Mantle</tissue>
    </source>
</reference>
<dbReference type="CDD" id="cd03716">
    <property type="entry name" value="SOCS_ASB_like"/>
    <property type="match status" value="1"/>
</dbReference>
<protein>
    <recommendedName>
        <fullName evidence="3">SOCS box domain-containing protein</fullName>
    </recommendedName>
</protein>
<dbReference type="Pfam" id="PF07525">
    <property type="entry name" value="SOCS_box"/>
    <property type="match status" value="1"/>
</dbReference>
<dbReference type="GO" id="GO:0045944">
    <property type="term" value="P:positive regulation of transcription by RNA polymerase II"/>
    <property type="evidence" value="ECO:0007669"/>
    <property type="project" value="TreeGrafter"/>
</dbReference>
<dbReference type="InterPro" id="IPR001496">
    <property type="entry name" value="SOCS_box"/>
</dbReference>
<evidence type="ECO:0000259" key="3">
    <source>
        <dbReference type="PROSITE" id="PS50225"/>
    </source>
</evidence>
<reference evidence="4" key="3">
    <citation type="submission" date="2023-05" db="EMBL/GenBank/DDBJ databases">
        <authorList>
            <person name="Smith C.H."/>
        </authorList>
    </citation>
    <scope>NUCLEOTIDE SEQUENCE</scope>
    <source>
        <strain evidence="4">CHS0354</strain>
        <tissue evidence="4">Mantle</tissue>
    </source>
</reference>
<accession>A0AAE0W0H7</accession>
<dbReference type="AlphaFoldDB" id="A0AAE0W0H7"/>
<comment type="caution">
    <text evidence="4">The sequence shown here is derived from an EMBL/GenBank/DDBJ whole genome shotgun (WGS) entry which is preliminary data.</text>
</comment>
<dbReference type="PANTHER" id="PTHR24193:SF121">
    <property type="entry name" value="ADA2A-CONTAINING COMPLEX COMPONENT 3, ISOFORM D"/>
    <property type="match status" value="1"/>
</dbReference>
<name>A0AAE0W0H7_9BIVA</name>
<dbReference type="Gene3D" id="1.10.750.20">
    <property type="entry name" value="SOCS box"/>
    <property type="match status" value="1"/>
</dbReference>
<sequence>MRINNFLGNQDRRSPESMSLTHLIGSLPEDEDILSIFDEVDKYNVLQHAVLVNCKEAVCLILMKLDGSLPYYNCNSPTHLAAFLGHYSILQDLVDKFPGDVNVSRGLCYPDKHVPVSKKMRFGIYIKSVYKCELKQHFPIEFAIIGDHVDCLKLLENRCKSYAWKFSTSKLLHLAASNGAEKCLQYLATHYSNHINDPDSEGDVPLLKAVVWGTVCSKILIENGADVNVVSKHGDTALHRLYRNDIDGIFAIFDTTRYLLSTGIEQLINTINFKGETALHILVTHISYIGGNYFHPEQRTPISKLFHVAQKTCMPDYSCHCVQKSIDSRYIYCNDFSSLKRATDVLLQHNSDVNSQCAIGHTPIISLLQCIMNSAMSGLTQQADDVVGVLEALLRNGANLNFVMEKEENCSTLIANIASRYFIPLRNLQHMVVGSLDLHTLEQSVDLMNQVLRALLKHGLNPSHTSLKRISFPSGGKGNALIEFIHLTEQASSTMDFGAIYKWLITLFQCGADPDLEPYPAEPILCHTSKCIYLKKQGSLAFHHYIYEVNKFNSIFHDGNAEKLLLLFYNSMDHRLLFDCLQMARLMIRPFSFDMSGKDFLSLLNQLTENPQSLKQCARVTIYKAMDRKIARGVDQLPLPNALKNYLLNFE</sequence>
<dbReference type="EMBL" id="JAEAOA010000206">
    <property type="protein sequence ID" value="KAK3596941.1"/>
    <property type="molecule type" value="Genomic_DNA"/>
</dbReference>
<organism evidence="4 5">
    <name type="scientific">Potamilus streckersoni</name>
    <dbReference type="NCBI Taxonomy" id="2493646"/>
    <lineage>
        <taxon>Eukaryota</taxon>
        <taxon>Metazoa</taxon>
        <taxon>Spiralia</taxon>
        <taxon>Lophotrochozoa</taxon>
        <taxon>Mollusca</taxon>
        <taxon>Bivalvia</taxon>
        <taxon>Autobranchia</taxon>
        <taxon>Heteroconchia</taxon>
        <taxon>Palaeoheterodonta</taxon>
        <taxon>Unionida</taxon>
        <taxon>Unionoidea</taxon>
        <taxon>Unionidae</taxon>
        <taxon>Ambleminae</taxon>
        <taxon>Lampsilini</taxon>
        <taxon>Potamilus</taxon>
    </lineage>
</organism>
<dbReference type="Gene3D" id="1.25.40.20">
    <property type="entry name" value="Ankyrin repeat-containing domain"/>
    <property type="match status" value="1"/>
</dbReference>
<dbReference type="PROSITE" id="PS50225">
    <property type="entry name" value="SOCS"/>
    <property type="match status" value="1"/>
</dbReference>